<keyword evidence="6" id="KW-0472">Membrane</keyword>
<dbReference type="InterPro" id="IPR007554">
    <property type="entry name" value="Glycerophosphate_synth"/>
</dbReference>
<keyword evidence="5" id="KW-0777">Teichoic acid biosynthesis</keyword>
<dbReference type="Pfam" id="PF04464">
    <property type="entry name" value="Glyphos_transf"/>
    <property type="match status" value="1"/>
</dbReference>
<keyword evidence="3" id="KW-1003">Cell membrane</keyword>
<dbReference type="Gene3D" id="3.40.50.12580">
    <property type="match status" value="1"/>
</dbReference>
<sequence>MYVYKELRKKEYSGDIVFLNSKGVKFKGSDKENVKIYHFETYHVFDTFFSIYHLATSKHILIDNYYGFLSTVKFKEGVVCTQLWHAAGAIKKFGLLDPSSETRSKRANKRFLKVYNQFDKIVVGSDQLAQIYYEAFAASKERILKTGIPRTDLLYDQAKGEKKMNKIMKKFPALENKKIILYAPTYRESDLHSFELHLDISLMVEHLGEEYVLLLKLHPAVKGQYTLPEHLSDSVIDCSGLFKVNDLLFVSDYLITDYSSIPFEYAILEKPMIFFPYDIESYEKERGFWQDYTEFVPGPVAFHTQEIIDILLNQSFDYEEIRKFKEEWNEYSQGKSSENLVNTLFFNED</sequence>
<evidence type="ECO:0000256" key="3">
    <source>
        <dbReference type="ARBA" id="ARBA00022475"/>
    </source>
</evidence>
<dbReference type="PANTHER" id="PTHR37316">
    <property type="entry name" value="TEICHOIC ACID GLYCEROL-PHOSPHATE PRIMASE"/>
    <property type="match status" value="1"/>
</dbReference>
<evidence type="ECO:0000256" key="1">
    <source>
        <dbReference type="ARBA" id="ARBA00004202"/>
    </source>
</evidence>
<protein>
    <submittedName>
        <fullName evidence="7">CDP-glycerol glycerophosphotransferase (TagB/SpsB family)</fullName>
    </submittedName>
</protein>
<dbReference type="EMBL" id="JAUSUB010000003">
    <property type="protein sequence ID" value="MDQ0269118.1"/>
    <property type="molecule type" value="Genomic_DNA"/>
</dbReference>
<comment type="similarity">
    <text evidence="2">Belongs to the CDP-glycerol glycerophosphotransferase family.</text>
</comment>
<dbReference type="Proteomes" id="UP001238088">
    <property type="component" value="Unassembled WGS sequence"/>
</dbReference>
<dbReference type="PANTHER" id="PTHR37316:SF1">
    <property type="entry name" value="TEICHOIC ACID GLYCEROL-PHOSPHATE PRIMASE"/>
    <property type="match status" value="1"/>
</dbReference>
<dbReference type="Gene3D" id="3.40.50.11820">
    <property type="match status" value="1"/>
</dbReference>
<gene>
    <name evidence="7" type="ORF">J2S17_000988</name>
</gene>
<keyword evidence="4" id="KW-0808">Transferase</keyword>
<comment type="caution">
    <text evidence="7">The sequence shown here is derived from an EMBL/GenBank/DDBJ whole genome shotgun (WGS) entry which is preliminary data.</text>
</comment>
<dbReference type="InterPro" id="IPR051612">
    <property type="entry name" value="Teichoic_Acid_Biosynth"/>
</dbReference>
<organism evidence="7 8">
    <name type="scientific">Cytobacillus purgationiresistens</name>
    <dbReference type="NCBI Taxonomy" id="863449"/>
    <lineage>
        <taxon>Bacteria</taxon>
        <taxon>Bacillati</taxon>
        <taxon>Bacillota</taxon>
        <taxon>Bacilli</taxon>
        <taxon>Bacillales</taxon>
        <taxon>Bacillaceae</taxon>
        <taxon>Cytobacillus</taxon>
    </lineage>
</organism>
<proteinExistence type="inferred from homology"/>
<dbReference type="InterPro" id="IPR043149">
    <property type="entry name" value="TagF_N"/>
</dbReference>
<evidence type="ECO:0000256" key="2">
    <source>
        <dbReference type="ARBA" id="ARBA00010488"/>
    </source>
</evidence>
<accession>A0ABU0AFA4</accession>
<comment type="subcellular location">
    <subcellularLocation>
        <location evidence="1">Cell membrane</location>
        <topology evidence="1">Peripheral membrane protein</topology>
    </subcellularLocation>
</comment>
<evidence type="ECO:0000313" key="8">
    <source>
        <dbReference type="Proteomes" id="UP001238088"/>
    </source>
</evidence>
<evidence type="ECO:0000256" key="4">
    <source>
        <dbReference type="ARBA" id="ARBA00022679"/>
    </source>
</evidence>
<dbReference type="InterPro" id="IPR043148">
    <property type="entry name" value="TagF_C"/>
</dbReference>
<evidence type="ECO:0000313" key="7">
    <source>
        <dbReference type="EMBL" id="MDQ0269118.1"/>
    </source>
</evidence>
<name>A0ABU0AFA4_9BACI</name>
<evidence type="ECO:0000256" key="6">
    <source>
        <dbReference type="ARBA" id="ARBA00023136"/>
    </source>
</evidence>
<keyword evidence="8" id="KW-1185">Reference proteome</keyword>
<reference evidence="7 8" key="1">
    <citation type="submission" date="2023-07" db="EMBL/GenBank/DDBJ databases">
        <title>Genomic Encyclopedia of Type Strains, Phase IV (KMG-IV): sequencing the most valuable type-strain genomes for metagenomic binning, comparative biology and taxonomic classification.</title>
        <authorList>
            <person name="Goeker M."/>
        </authorList>
    </citation>
    <scope>NUCLEOTIDE SEQUENCE [LARGE SCALE GENOMIC DNA]</scope>
    <source>
        <strain evidence="7 8">DSM 23494</strain>
    </source>
</reference>
<evidence type="ECO:0000256" key="5">
    <source>
        <dbReference type="ARBA" id="ARBA00022944"/>
    </source>
</evidence>
<dbReference type="SUPFAM" id="SSF53756">
    <property type="entry name" value="UDP-Glycosyltransferase/glycogen phosphorylase"/>
    <property type="match status" value="1"/>
</dbReference>